<dbReference type="Pfam" id="PF04070">
    <property type="entry name" value="DUF378"/>
    <property type="match status" value="1"/>
</dbReference>
<keyword evidence="3" id="KW-1185">Reference proteome</keyword>
<protein>
    <submittedName>
        <fullName evidence="2">DUF378 domain-containing protein</fullName>
    </submittedName>
</protein>
<dbReference type="PANTHER" id="PTHR37304">
    <property type="entry name" value="MEMBRANE PROTEIN-RELATED"/>
    <property type="match status" value="1"/>
</dbReference>
<keyword evidence="1" id="KW-1133">Transmembrane helix</keyword>
<evidence type="ECO:0000313" key="2">
    <source>
        <dbReference type="EMBL" id="OWW22887.1"/>
    </source>
</evidence>
<evidence type="ECO:0000313" key="3">
    <source>
        <dbReference type="Proteomes" id="UP000197535"/>
    </source>
</evidence>
<dbReference type="PANTHER" id="PTHR37304:SF1">
    <property type="entry name" value="MEMBRANE PROTEIN"/>
    <property type="match status" value="1"/>
</dbReference>
<comment type="caution">
    <text evidence="2">The sequence shown here is derived from an EMBL/GenBank/DDBJ whole genome shotgun (WGS) entry which is preliminary data.</text>
</comment>
<organism evidence="2 3">
    <name type="scientific">Noviherbaspirillum denitrificans</name>
    <dbReference type="NCBI Taxonomy" id="1968433"/>
    <lineage>
        <taxon>Bacteria</taxon>
        <taxon>Pseudomonadati</taxon>
        <taxon>Pseudomonadota</taxon>
        <taxon>Betaproteobacteria</taxon>
        <taxon>Burkholderiales</taxon>
        <taxon>Oxalobacteraceae</taxon>
        <taxon>Noviherbaspirillum</taxon>
    </lineage>
</organism>
<sequence>MNAIDWLAMTLLIVGGINWGLVGLFNFDLVATLFGEMSALSRIVYAVVGLSALYTIYTSSKMSRA</sequence>
<feature type="transmembrane region" description="Helical" evidence="1">
    <location>
        <begin position="39"/>
        <end position="57"/>
    </location>
</feature>
<gene>
    <name evidence="2" type="ORF">AYR66_15590</name>
</gene>
<reference evidence="2 3" key="1">
    <citation type="submission" date="2016-02" db="EMBL/GenBank/DDBJ databases">
        <authorList>
            <person name="Wen L."/>
            <person name="He K."/>
            <person name="Yang H."/>
        </authorList>
    </citation>
    <scope>NUCLEOTIDE SEQUENCE [LARGE SCALE GENOMIC DNA]</scope>
    <source>
        <strain evidence="2 3">TSA40</strain>
    </source>
</reference>
<feature type="transmembrane region" description="Helical" evidence="1">
    <location>
        <begin position="6"/>
        <end position="27"/>
    </location>
</feature>
<dbReference type="EMBL" id="LSTO01000001">
    <property type="protein sequence ID" value="OWW22887.1"/>
    <property type="molecule type" value="Genomic_DNA"/>
</dbReference>
<accession>A0A254TKZ7</accession>
<name>A0A254TKZ7_9BURK</name>
<dbReference type="InterPro" id="IPR007211">
    <property type="entry name" value="DUF378"/>
</dbReference>
<dbReference type="Proteomes" id="UP000197535">
    <property type="component" value="Unassembled WGS sequence"/>
</dbReference>
<keyword evidence="1" id="KW-0812">Transmembrane</keyword>
<evidence type="ECO:0000256" key="1">
    <source>
        <dbReference type="SAM" id="Phobius"/>
    </source>
</evidence>
<proteinExistence type="predicted"/>
<dbReference type="AlphaFoldDB" id="A0A254TKZ7"/>
<keyword evidence="1" id="KW-0472">Membrane</keyword>